<evidence type="ECO:0000313" key="2">
    <source>
        <dbReference type="Proteomes" id="UP000821865"/>
    </source>
</evidence>
<protein>
    <submittedName>
        <fullName evidence="1">Uncharacterized protein</fullName>
    </submittedName>
</protein>
<sequence length="695" mass="77354">MHGAGCLAFAPSGRHCTAIHTNFTTSPLAMHQRYFPHHAATAVAPTTGPARIVTGAFWVLVIVMTTSFAGQMKASMMVKREAGRVDSIRDIARRPSLKPYMPQGSSVVSSIRGSQEPSYQRVWRMAQHHASVLPVRRILTPEAMREAMRSEAVLISSRASHALEGEKACAANDTRGELYVGRTPCYTYNAVLYLNKRLELRLREGISDRILRLLEGGLIQKWWRESSGQWEGCGQAHSGDTISFENFQGMFALCGGIFGVAVTCLLIEVTMSTAYKTTRKRAYAPYHVITEEGFNAPVKGICGEILAAITRSLKTNYTITFPLDSFWGLLKPDGNWTGVLGMVQRDEADLALSVINPTSEKKDVAVESETILPIEIMILAGRQSRHESNILGIIQIFPWEVWLLAFCGFIMSAIAWSVGDYVHFRLVDKNGPFDHVGNLFGRLWAFVESTFLEASPVLPSRTSARILVGGYWLVVIILTTAFAGQMKAMLMVRQEADRIDSIKDLSERPTMKPYAPAGSAVVSSIRYSRDPYYQKVWGMMQKFKTDLPPAVVLSDSSMREIIRGKAVLILSRPTLADRANEVCANSSEGEFYVGRVPTFKFNSVFYLNKRMPATLRDFINKRILWLRDSGLLEKWWRESSGNWEGCGQATSDGTLTFADFSDLIKLLLAMLTCAFVVCLAEVAIGRGLRPPKVRQ</sequence>
<comment type="caution">
    <text evidence="1">The sequence shown here is derived from an EMBL/GenBank/DDBJ whole genome shotgun (WGS) entry which is preliminary data.</text>
</comment>
<evidence type="ECO:0000313" key="1">
    <source>
        <dbReference type="EMBL" id="KAH7938220.1"/>
    </source>
</evidence>
<gene>
    <name evidence="1" type="ORF">HPB49_021754</name>
</gene>
<accession>A0ACB8CBK9</accession>
<reference evidence="1" key="1">
    <citation type="submission" date="2020-05" db="EMBL/GenBank/DDBJ databases">
        <title>Large-scale comparative analyses of tick genomes elucidate their genetic diversity and vector capacities.</title>
        <authorList>
            <person name="Jia N."/>
            <person name="Wang J."/>
            <person name="Shi W."/>
            <person name="Du L."/>
            <person name="Sun Y."/>
            <person name="Zhan W."/>
            <person name="Jiang J."/>
            <person name="Wang Q."/>
            <person name="Zhang B."/>
            <person name="Ji P."/>
            <person name="Sakyi L.B."/>
            <person name="Cui X."/>
            <person name="Yuan T."/>
            <person name="Jiang B."/>
            <person name="Yang W."/>
            <person name="Lam T.T.-Y."/>
            <person name="Chang Q."/>
            <person name="Ding S."/>
            <person name="Wang X."/>
            <person name="Zhu J."/>
            <person name="Ruan X."/>
            <person name="Zhao L."/>
            <person name="Wei J."/>
            <person name="Que T."/>
            <person name="Du C."/>
            <person name="Cheng J."/>
            <person name="Dai P."/>
            <person name="Han X."/>
            <person name="Huang E."/>
            <person name="Gao Y."/>
            <person name="Liu J."/>
            <person name="Shao H."/>
            <person name="Ye R."/>
            <person name="Li L."/>
            <person name="Wei W."/>
            <person name="Wang X."/>
            <person name="Wang C."/>
            <person name="Yang T."/>
            <person name="Huo Q."/>
            <person name="Li W."/>
            <person name="Guo W."/>
            <person name="Chen H."/>
            <person name="Zhou L."/>
            <person name="Ni X."/>
            <person name="Tian J."/>
            <person name="Zhou Y."/>
            <person name="Sheng Y."/>
            <person name="Liu T."/>
            <person name="Pan Y."/>
            <person name="Xia L."/>
            <person name="Li J."/>
            <person name="Zhao F."/>
            <person name="Cao W."/>
        </authorList>
    </citation>
    <scope>NUCLEOTIDE SEQUENCE</scope>
    <source>
        <strain evidence="1">Dsil-2018</strain>
    </source>
</reference>
<proteinExistence type="predicted"/>
<dbReference type="EMBL" id="CM023477">
    <property type="protein sequence ID" value="KAH7938220.1"/>
    <property type="molecule type" value="Genomic_DNA"/>
</dbReference>
<name>A0ACB8CBK9_DERSI</name>
<dbReference type="Proteomes" id="UP000821865">
    <property type="component" value="Chromosome 8"/>
</dbReference>
<keyword evidence="2" id="KW-1185">Reference proteome</keyword>
<organism evidence="1 2">
    <name type="scientific">Dermacentor silvarum</name>
    <name type="common">Tick</name>
    <dbReference type="NCBI Taxonomy" id="543639"/>
    <lineage>
        <taxon>Eukaryota</taxon>
        <taxon>Metazoa</taxon>
        <taxon>Ecdysozoa</taxon>
        <taxon>Arthropoda</taxon>
        <taxon>Chelicerata</taxon>
        <taxon>Arachnida</taxon>
        <taxon>Acari</taxon>
        <taxon>Parasitiformes</taxon>
        <taxon>Ixodida</taxon>
        <taxon>Ixodoidea</taxon>
        <taxon>Ixodidae</taxon>
        <taxon>Rhipicephalinae</taxon>
        <taxon>Dermacentor</taxon>
    </lineage>
</organism>